<comment type="PTM">
    <text evidence="7 8">Transiently phosphorylated on a His residue during the reaction cycle. Phosphorylation strongly increases the affinity for substrates and increases the rate of nicotinate D-ribonucleotide production. Dephosphorylation regenerates the low-affinity form of the enzyme, leading to product release.</text>
</comment>
<dbReference type="GO" id="GO:0016757">
    <property type="term" value="F:glycosyltransferase activity"/>
    <property type="evidence" value="ECO:0007669"/>
    <property type="project" value="UniProtKB-KW"/>
</dbReference>
<reference evidence="11" key="1">
    <citation type="submission" date="2024-05" db="EMBL/GenBank/DDBJ databases">
        <authorList>
            <person name="Luo Y.-C."/>
            <person name="Nicholds J."/>
            <person name="Mortimer T."/>
            <person name="Maboni G."/>
        </authorList>
    </citation>
    <scope>NUCLEOTIDE SEQUENCE</scope>
    <source>
        <strain evidence="11">153920</strain>
    </source>
</reference>
<evidence type="ECO:0000256" key="6">
    <source>
        <dbReference type="ARBA" id="ARBA00022642"/>
    </source>
</evidence>
<comment type="pathway">
    <text evidence="1 7 8">Cofactor biosynthesis; NAD(+) biosynthesis; nicotinate D-ribonucleotide from nicotinate: step 1/1.</text>
</comment>
<dbReference type="PANTHER" id="PTHR11098:SF1">
    <property type="entry name" value="NICOTINATE PHOSPHORIBOSYLTRANSFERASE"/>
    <property type="match status" value="1"/>
</dbReference>
<accession>A0AB39CHE5</accession>
<feature type="domain" description="Nicotinate/nicotinamide phosphoribosyltransferase" evidence="9">
    <location>
        <begin position="174"/>
        <end position="398"/>
    </location>
</feature>
<comment type="function">
    <text evidence="7 8">Catalyzes the synthesis of beta-nicotinate D-ribonucleotide from nicotinate and 5-phospho-D-ribose 1-phosphate at the expense of ATP.</text>
</comment>
<keyword evidence="11" id="KW-0328">Glycosyltransferase</keyword>
<feature type="modified residue" description="Phosphohistidine; by autocatalysis" evidence="7">
    <location>
        <position position="226"/>
    </location>
</feature>
<evidence type="ECO:0000259" key="10">
    <source>
        <dbReference type="Pfam" id="PF17767"/>
    </source>
</evidence>
<dbReference type="EMBL" id="CP158252">
    <property type="protein sequence ID" value="XDJ41333.1"/>
    <property type="molecule type" value="Genomic_DNA"/>
</dbReference>
<evidence type="ECO:0000256" key="3">
    <source>
        <dbReference type="ARBA" id="ARBA00013236"/>
    </source>
</evidence>
<keyword evidence="11" id="KW-0808">Transferase</keyword>
<evidence type="ECO:0000256" key="2">
    <source>
        <dbReference type="ARBA" id="ARBA00010897"/>
    </source>
</evidence>
<organism evidence="11">
    <name type="scientific">Castellaniella ginsengisoli</name>
    <dbReference type="NCBI Taxonomy" id="546114"/>
    <lineage>
        <taxon>Bacteria</taxon>
        <taxon>Pseudomonadati</taxon>
        <taxon>Pseudomonadota</taxon>
        <taxon>Betaproteobacteria</taxon>
        <taxon>Burkholderiales</taxon>
        <taxon>Alcaligenaceae</taxon>
        <taxon>Castellaniella</taxon>
    </lineage>
</organism>
<evidence type="ECO:0000256" key="4">
    <source>
        <dbReference type="ARBA" id="ARBA00022553"/>
    </source>
</evidence>
<dbReference type="InterPro" id="IPR036068">
    <property type="entry name" value="Nicotinate_pribotase-like_C"/>
</dbReference>
<evidence type="ECO:0000256" key="1">
    <source>
        <dbReference type="ARBA" id="ARBA00004952"/>
    </source>
</evidence>
<proteinExistence type="inferred from homology"/>
<dbReference type="RefSeq" id="WP_368643137.1">
    <property type="nucleotide sequence ID" value="NZ_CP158252.1"/>
</dbReference>
<dbReference type="InterPro" id="IPR041525">
    <property type="entry name" value="N/Namide_PRibTrfase"/>
</dbReference>
<comment type="catalytic activity">
    <reaction evidence="7 8">
        <text>5-phospho-alpha-D-ribose 1-diphosphate + nicotinate + ATP + H2O = nicotinate beta-D-ribonucleotide + ADP + phosphate + diphosphate</text>
        <dbReference type="Rhea" id="RHEA:36163"/>
        <dbReference type="ChEBI" id="CHEBI:15377"/>
        <dbReference type="ChEBI" id="CHEBI:30616"/>
        <dbReference type="ChEBI" id="CHEBI:32544"/>
        <dbReference type="ChEBI" id="CHEBI:33019"/>
        <dbReference type="ChEBI" id="CHEBI:43474"/>
        <dbReference type="ChEBI" id="CHEBI:57502"/>
        <dbReference type="ChEBI" id="CHEBI:58017"/>
        <dbReference type="ChEBI" id="CHEBI:456216"/>
        <dbReference type="EC" id="6.3.4.21"/>
    </reaction>
</comment>
<evidence type="ECO:0000256" key="7">
    <source>
        <dbReference type="HAMAP-Rule" id="MF_00570"/>
    </source>
</evidence>
<dbReference type="EC" id="6.3.4.21" evidence="3 7"/>
<comment type="similarity">
    <text evidence="2 7 8">Belongs to the NAPRTase family.</text>
</comment>
<dbReference type="SUPFAM" id="SSF51690">
    <property type="entry name" value="Nicotinate/Quinolinate PRTase C-terminal domain-like"/>
    <property type="match status" value="1"/>
</dbReference>
<keyword evidence="5 7" id="KW-0436">Ligase</keyword>
<keyword evidence="4 7" id="KW-0597">Phosphoprotein</keyword>
<gene>
    <name evidence="7 11" type="primary">pncB</name>
    <name evidence="11" type="ORF">ABRY99_10275</name>
</gene>
<dbReference type="PIRSF" id="PIRSF000484">
    <property type="entry name" value="NAPRT"/>
    <property type="match status" value="1"/>
</dbReference>
<dbReference type="AlphaFoldDB" id="A0AB39CHE5"/>
<dbReference type="Gene3D" id="3.20.140.10">
    <property type="entry name" value="nicotinate phosphoribosyltransferase"/>
    <property type="match status" value="1"/>
</dbReference>
<evidence type="ECO:0000256" key="5">
    <source>
        <dbReference type="ARBA" id="ARBA00022598"/>
    </source>
</evidence>
<dbReference type="NCBIfam" id="NF003704">
    <property type="entry name" value="PRK05321.1"/>
    <property type="match status" value="1"/>
</dbReference>
<evidence type="ECO:0000259" key="9">
    <source>
        <dbReference type="Pfam" id="PF04095"/>
    </source>
</evidence>
<feature type="domain" description="Nicotinate phosphoribosyltransferase N-terminal" evidence="10">
    <location>
        <begin position="14"/>
        <end position="133"/>
    </location>
</feature>
<dbReference type="Pfam" id="PF17767">
    <property type="entry name" value="NAPRTase_N"/>
    <property type="match status" value="1"/>
</dbReference>
<dbReference type="HAMAP" id="MF_00570">
    <property type="entry name" value="NAPRTase"/>
    <property type="match status" value="1"/>
</dbReference>
<dbReference type="InterPro" id="IPR007229">
    <property type="entry name" value="Nic_PRibTrfase-Fam"/>
</dbReference>
<evidence type="ECO:0000256" key="8">
    <source>
        <dbReference type="RuleBase" id="RU003838"/>
    </source>
</evidence>
<dbReference type="GO" id="GO:0005829">
    <property type="term" value="C:cytosol"/>
    <property type="evidence" value="ECO:0007669"/>
    <property type="project" value="TreeGrafter"/>
</dbReference>
<dbReference type="InterPro" id="IPR040727">
    <property type="entry name" value="NAPRTase_N"/>
</dbReference>
<dbReference type="NCBIfam" id="TIGR01514">
    <property type="entry name" value="NAPRTase"/>
    <property type="match status" value="1"/>
</dbReference>
<evidence type="ECO:0000313" key="11">
    <source>
        <dbReference type="EMBL" id="XDJ41333.1"/>
    </source>
</evidence>
<sequence>MPTETFVPVIESLLDTDLYKFTMWQAMLHRHPAAQAEYRFICRERPERPLAALAPEIERQLDHLCTLRFQPEELEYLRGLRYIKPDFVDFLSLFHFQRRFIRVSTQGDALEIITHGPQVHVMAFEVFVLAIVNELYFRCLQGPDVLAEGRRRLQGKIALLRDFSREPARRFPLQISDFGSRRRFSRAWQAEVVETLHQAAPQTITGTSNVTLARALGLVPVGTMAHEYLQSYQAFGKVRLRDFQRAALEDWVQEYRGDLGIALTDVVGMDAFLADFDLYFAKLFDGLRHDSGDPVAWGERAIAHYQSLRIDPAGKRFVFSDGLDLPRALALYRHFADRVQPAFGIGTSLTNDLGLKPLNIVMKLFRCNGMSTAKLPDSPGKVHCTDETFLAYLRQVFGRVETQPGR</sequence>
<protein>
    <recommendedName>
        <fullName evidence="3 7">Nicotinate phosphoribosyltransferase</fullName>
        <shortName evidence="7">NAPRTase</shortName>
        <ecNumber evidence="3 7">6.3.4.21</ecNumber>
    </recommendedName>
</protein>
<keyword evidence="6 7" id="KW-0662">Pyridine nucleotide biosynthesis</keyword>
<name>A0AB39CHE5_9BURK</name>
<dbReference type="Pfam" id="PF04095">
    <property type="entry name" value="NAPRTase"/>
    <property type="match status" value="1"/>
</dbReference>
<dbReference type="PANTHER" id="PTHR11098">
    <property type="entry name" value="NICOTINATE PHOSPHORIBOSYLTRANSFERASE"/>
    <property type="match status" value="1"/>
</dbReference>
<dbReference type="GO" id="GO:0034355">
    <property type="term" value="P:NAD+ biosynthetic process via the salvage pathway"/>
    <property type="evidence" value="ECO:0007669"/>
    <property type="project" value="TreeGrafter"/>
</dbReference>
<dbReference type="GO" id="GO:0004516">
    <property type="term" value="F:nicotinate phosphoribosyltransferase activity"/>
    <property type="evidence" value="ECO:0007669"/>
    <property type="project" value="UniProtKB-UniRule"/>
</dbReference>
<dbReference type="InterPro" id="IPR006406">
    <property type="entry name" value="Nic_PRibTrfase"/>
</dbReference>
<dbReference type="SUPFAM" id="SSF54675">
    <property type="entry name" value="Nicotinate/Quinolinate PRTase N-terminal domain-like"/>
    <property type="match status" value="1"/>
</dbReference>